<dbReference type="Gene3D" id="3.30.1370.10">
    <property type="entry name" value="K Homology domain, type 1"/>
    <property type="match status" value="1"/>
</dbReference>
<dbReference type="InterPro" id="IPR036612">
    <property type="entry name" value="KH_dom_type_1_sf"/>
</dbReference>
<dbReference type="NCBIfam" id="TIGR01640">
    <property type="entry name" value="F_box_assoc_1"/>
    <property type="match status" value="1"/>
</dbReference>
<dbReference type="Pfam" id="PF07734">
    <property type="entry name" value="FBA_1"/>
    <property type="match status" value="1"/>
</dbReference>
<dbReference type="SMART" id="SM00322">
    <property type="entry name" value="KH"/>
    <property type="match status" value="1"/>
</dbReference>
<dbReference type="SUPFAM" id="SSF54791">
    <property type="entry name" value="Eukaryotic type KH-domain (KH-domain type I)"/>
    <property type="match status" value="1"/>
</dbReference>
<dbReference type="PANTHER" id="PTHR13360">
    <property type="entry name" value="ACTIVATING SIGNAL COINTEGRATOR 1 COMPLEX SUBUNIT 1"/>
    <property type="match status" value="1"/>
</dbReference>
<evidence type="ECO:0000313" key="5">
    <source>
        <dbReference type="Proteomes" id="UP000824890"/>
    </source>
</evidence>
<evidence type="ECO:0000256" key="2">
    <source>
        <dbReference type="SAM" id="MobiDB-lite"/>
    </source>
</evidence>
<evidence type="ECO:0000256" key="1">
    <source>
        <dbReference type="PROSITE-ProRule" id="PRU00117"/>
    </source>
</evidence>
<feature type="region of interest" description="Disordered" evidence="2">
    <location>
        <begin position="1"/>
        <end position="23"/>
    </location>
</feature>
<feature type="domain" description="K Homology" evidence="3">
    <location>
        <begin position="277"/>
        <end position="345"/>
    </location>
</feature>
<gene>
    <name evidence="4" type="ORF">HID58_053886</name>
</gene>
<evidence type="ECO:0000259" key="3">
    <source>
        <dbReference type="SMART" id="SM00322"/>
    </source>
</evidence>
<dbReference type="Pfam" id="PF00013">
    <property type="entry name" value="KH_1"/>
    <property type="match status" value="1"/>
</dbReference>
<dbReference type="InterPro" id="IPR004088">
    <property type="entry name" value="KH_dom_type_1"/>
</dbReference>
<dbReference type="EMBL" id="JAGKQM010000013">
    <property type="protein sequence ID" value="KAH0891457.1"/>
    <property type="molecule type" value="Genomic_DNA"/>
</dbReference>
<keyword evidence="1" id="KW-0694">RNA-binding</keyword>
<dbReference type="InterPro" id="IPR004087">
    <property type="entry name" value="KH_dom"/>
</dbReference>
<dbReference type="PROSITE" id="PS50084">
    <property type="entry name" value="KH_TYPE_1"/>
    <property type="match status" value="1"/>
</dbReference>
<protein>
    <recommendedName>
        <fullName evidence="3">K Homology domain-containing protein</fullName>
    </recommendedName>
</protein>
<dbReference type="Gene3D" id="3.90.1140.10">
    <property type="entry name" value="Cyclic phosphodiesterase"/>
    <property type="match status" value="3"/>
</dbReference>
<feature type="compositionally biased region" description="Low complexity" evidence="2">
    <location>
        <begin position="9"/>
        <end position="23"/>
    </location>
</feature>
<sequence length="842" mass="93854">MDLSKDSSKGSLSRQDLGGSSISSLSKGKQIFQGHREVFTHFISLPLATHSKLQDEVKGFQASVVNMGFHESLLVSPSKLHLTVVMLNLKDVKDLDKAKRVLKDISKNVNDALDNRPVAIRLRGLECMEESLDKTRVLYAPVEEVGKEGRLLRACRSLSNLNHVYNKEHSRGEKQLCMNNLSKAYLTVITVNFKTMGIDRVVGFTSRCLKSKQERFSIMSFKGNAAMDGGSKKEKMVNLVWRPISTRSSSVVYSEAAEGQCSKPSGVSERAPVVSAGKHSVSLEVGASLMKFIKGKEGTTQMKIEDEMGVKIIFPSSRNEDHIIIEGGSVDCVTKASERIATIVDEVVKSPSLDYSHFVSLPLAIHPELVAKLVNFQNSILGNQSIAGDKQDVQSSTLFDLGIEKSIFIKPSTFHLTVLMLKLWKKDRFNTARDVLKCHGLFCYCFDYHIFGIWNPSLRELREIRKPNVSDWSEMGFGYDPSSQDYKIVLLLKKQGIHSEALVFSLKSGASRMIEFRDIGMLHSIVPGTLVGENIYWHVYDAKVKVTDKFLGFDLVSETFKFYPGPSNCVKGFPEVIAGGLRRGGGLCTVGVDALSGGLIVWSAQHDDKIGGGIKSWSKICILSPGILEISTSCRIHRIFVVSAITYAGLLLVLVDIDGKESMKRESKLLAYNLEEKSLTNVDTSLSLYSCGRLLTYVETLVPIPGRPLFIRLKGLDCMRGSLAKARVLYIPVEEIGDEGRLLRACKVITDAFVKAGLVLEKDANQSLKLHATVMNVRHRKRKDKRKKMDTFDAREIHKQFGNEDWGEYLIQEAHLSQRFVFDQSGYYRCCASIPFPGEHRD</sequence>
<dbReference type="InterPro" id="IPR019510">
    <property type="entry name" value="AKAP7-like_phosphoesterase"/>
</dbReference>
<dbReference type="InterPro" id="IPR009210">
    <property type="entry name" value="ASCC1"/>
</dbReference>
<keyword evidence="5" id="KW-1185">Reference proteome</keyword>
<accession>A0ABQ8AGN5</accession>
<reference evidence="4 5" key="1">
    <citation type="submission" date="2021-05" db="EMBL/GenBank/DDBJ databases">
        <title>Genome Assembly of Synthetic Allotetraploid Brassica napus Reveals Homoeologous Exchanges between Subgenomes.</title>
        <authorList>
            <person name="Davis J.T."/>
        </authorList>
    </citation>
    <scope>NUCLEOTIDE SEQUENCE [LARGE SCALE GENOMIC DNA]</scope>
    <source>
        <strain evidence="5">cv. Da-Ae</strain>
        <tissue evidence="4">Seedling</tissue>
    </source>
</reference>
<dbReference type="Proteomes" id="UP000824890">
    <property type="component" value="Unassembled WGS sequence"/>
</dbReference>
<comment type="caution">
    <text evidence="4">The sequence shown here is derived from an EMBL/GenBank/DDBJ whole genome shotgun (WGS) entry which is preliminary data.</text>
</comment>
<dbReference type="InterPro" id="IPR017451">
    <property type="entry name" value="F-box-assoc_interact_dom"/>
</dbReference>
<organism evidence="4 5">
    <name type="scientific">Brassica napus</name>
    <name type="common">Rape</name>
    <dbReference type="NCBI Taxonomy" id="3708"/>
    <lineage>
        <taxon>Eukaryota</taxon>
        <taxon>Viridiplantae</taxon>
        <taxon>Streptophyta</taxon>
        <taxon>Embryophyta</taxon>
        <taxon>Tracheophyta</taxon>
        <taxon>Spermatophyta</taxon>
        <taxon>Magnoliopsida</taxon>
        <taxon>eudicotyledons</taxon>
        <taxon>Gunneridae</taxon>
        <taxon>Pentapetalae</taxon>
        <taxon>rosids</taxon>
        <taxon>malvids</taxon>
        <taxon>Brassicales</taxon>
        <taxon>Brassicaceae</taxon>
        <taxon>Brassiceae</taxon>
        <taxon>Brassica</taxon>
    </lineage>
</organism>
<dbReference type="InterPro" id="IPR006527">
    <property type="entry name" value="F-box-assoc_dom_typ1"/>
</dbReference>
<evidence type="ECO:0000313" key="4">
    <source>
        <dbReference type="EMBL" id="KAH0891457.1"/>
    </source>
</evidence>
<dbReference type="Pfam" id="PF10469">
    <property type="entry name" value="AKAP7_NLS"/>
    <property type="match status" value="2"/>
</dbReference>
<dbReference type="PANTHER" id="PTHR13360:SF1">
    <property type="entry name" value="ACTIVATING SIGNAL COINTEGRATOR 1 COMPLEX SUBUNIT 1"/>
    <property type="match status" value="1"/>
</dbReference>
<name>A0ABQ8AGN5_BRANA</name>
<proteinExistence type="predicted"/>